<comment type="subcellular location">
    <subcellularLocation>
        <location evidence="1">Nucleus</location>
    </subcellularLocation>
</comment>
<evidence type="ECO:0000256" key="5">
    <source>
        <dbReference type="ARBA" id="ARBA00022806"/>
    </source>
</evidence>
<sequence length="877" mass="99344">MSDHQKTDPISQIKQSLVEPPSELPPKSSIPPAAPVAATEKDLFFPDYNGSPLLPPTGVEGIPISISTASPTCSLFNPLQMVRTEPQKPSMVQAFERLREGTKMVSVENLKKKRSAEVKMICVASEKFFKRSKQRKAEQGQLARACRDLLLKEEKIRDKAERRAEKNRVKLLKQNDIEGYKNLLAGKKTERLRFLIEKTEGFLGTIGQALEEKRSNNTSSTSAASASSTSNSASSNYYEQAHAKSEDVGQPSILVGGSLKDYQLKGVEWMVSLYNNSLNGVLADEMGLGKTIQTIALFAHLMERKSNMGPYLVIVPLSTLSNWVSEFKKWCPSMKVVNYKGHPQTRKDIMKDVVSCLQFNVLVTTYDFVIKDRQSLRKIDWEYAVIDEGHRLKNSNSKLAITLGKDYNTKRRILLTGTPLQNNLPELWSLLNFLLPDIFNSAETFDEWFSTPFRSTRMQGPQSTEAQALAEQTSLTMEERMLIINRLHELLRPFMLRRLKSDVMNSLPEKTEIVLKCELSSWQLDLYKSVTGAALGKRTKFTEGKTVSMNNTLMQLRKICNHPYLFFTEGWDIDANMIKCSGKFQLLDRMLPKLKAGGHRVLIFTQMTQIMELISQYCNFRGYSHLLLSGSTPAEEREKNMYRWNSPDSPDFVFCLSTRAGGLGLNLASADTVVIFDSDWNPTADAQASDRAHRIGQKQEVRVFRLVSRNSVEETIVKAAAAKNSMSSIVVEAGGFDNVDRGEGEEKTDKRKMMESLLESERGGGEESQDEGEAGEMGDVFLNEKMATSAEEYDLYCKVDEERKAQGDYCELFRERDDVPEFLKHEELEEKVEVLGERAKGRVAYDDGLTEEEFTKKVEREFEVEEEERKAKRRRKG</sequence>
<proteinExistence type="inferred from homology"/>
<dbReference type="Pfam" id="PF00176">
    <property type="entry name" value="SNF2-rel_dom"/>
    <property type="match status" value="1"/>
</dbReference>
<dbReference type="CDD" id="cd17996">
    <property type="entry name" value="DEXHc_SMARCA2_SMARCA4"/>
    <property type="match status" value="1"/>
</dbReference>
<keyword evidence="7" id="KW-0175">Coiled coil</keyword>
<feature type="domain" description="Helicase C-terminal" evidence="11">
    <location>
        <begin position="586"/>
        <end position="747"/>
    </location>
</feature>
<dbReference type="Gene3D" id="3.40.50.300">
    <property type="entry name" value="P-loop containing nucleotide triphosphate hydrolases"/>
    <property type="match status" value="1"/>
</dbReference>
<evidence type="ECO:0000313" key="12">
    <source>
        <dbReference type="EMBL" id="GMI46205.1"/>
    </source>
</evidence>
<dbReference type="FunFam" id="3.40.50.10810:FF:000015">
    <property type="entry name" value="lymphoid-specific helicase isoform X1"/>
    <property type="match status" value="1"/>
</dbReference>
<evidence type="ECO:0000256" key="4">
    <source>
        <dbReference type="ARBA" id="ARBA00022801"/>
    </source>
</evidence>
<protein>
    <submittedName>
        <fullName evidence="12">Uncharacterized protein</fullName>
    </submittedName>
</protein>
<dbReference type="InterPro" id="IPR001650">
    <property type="entry name" value="Helicase_C-like"/>
</dbReference>
<gene>
    <name evidence="12" type="ORF">TrCOL_g1455</name>
</gene>
<dbReference type="GO" id="GO:0042393">
    <property type="term" value="F:histone binding"/>
    <property type="evidence" value="ECO:0007669"/>
    <property type="project" value="InterPro"/>
</dbReference>
<dbReference type="AlphaFoldDB" id="A0A9W7GJ71"/>
<dbReference type="SMART" id="SM00490">
    <property type="entry name" value="HELICc"/>
    <property type="match status" value="1"/>
</dbReference>
<evidence type="ECO:0000256" key="1">
    <source>
        <dbReference type="ARBA" id="ARBA00004123"/>
    </source>
</evidence>
<keyword evidence="5" id="KW-0347">Helicase</keyword>
<dbReference type="GO" id="GO:0005524">
    <property type="term" value="F:ATP binding"/>
    <property type="evidence" value="ECO:0007669"/>
    <property type="project" value="UniProtKB-KW"/>
</dbReference>
<evidence type="ECO:0000256" key="9">
    <source>
        <dbReference type="SAM" id="MobiDB-lite"/>
    </source>
</evidence>
<comment type="similarity">
    <text evidence="2">Belongs to the SNF2/RAD54 helicase family.</text>
</comment>
<evidence type="ECO:0000256" key="7">
    <source>
        <dbReference type="ARBA" id="ARBA00023054"/>
    </source>
</evidence>
<comment type="caution">
    <text evidence="12">The sequence shown here is derived from an EMBL/GenBank/DDBJ whole genome shotgun (WGS) entry which is preliminary data.</text>
</comment>
<name>A0A9W7GJ71_9STRA</name>
<feature type="compositionally biased region" description="Low complexity" evidence="9">
    <location>
        <begin position="216"/>
        <end position="232"/>
    </location>
</feature>
<dbReference type="InterPro" id="IPR027417">
    <property type="entry name" value="P-loop_NTPase"/>
</dbReference>
<dbReference type="GO" id="GO:0005634">
    <property type="term" value="C:nucleus"/>
    <property type="evidence" value="ECO:0007669"/>
    <property type="project" value="UniProtKB-SubCell"/>
</dbReference>
<accession>A0A9W7GJ71</accession>
<dbReference type="SUPFAM" id="SSF52540">
    <property type="entry name" value="P-loop containing nucleoside triphosphate hydrolases"/>
    <property type="match status" value="2"/>
</dbReference>
<dbReference type="SMART" id="SM00487">
    <property type="entry name" value="DEXDc"/>
    <property type="match status" value="1"/>
</dbReference>
<keyword evidence="3" id="KW-0547">Nucleotide-binding</keyword>
<keyword evidence="6" id="KW-0067">ATP-binding</keyword>
<dbReference type="Pfam" id="PF00271">
    <property type="entry name" value="Helicase_C"/>
    <property type="match status" value="1"/>
</dbReference>
<evidence type="ECO:0000256" key="2">
    <source>
        <dbReference type="ARBA" id="ARBA00007025"/>
    </source>
</evidence>
<dbReference type="InterPro" id="IPR029295">
    <property type="entry name" value="SnAC"/>
</dbReference>
<keyword evidence="4" id="KW-0378">Hydrolase</keyword>
<evidence type="ECO:0000256" key="3">
    <source>
        <dbReference type="ARBA" id="ARBA00022741"/>
    </source>
</evidence>
<keyword evidence="13" id="KW-1185">Reference proteome</keyword>
<evidence type="ECO:0000259" key="11">
    <source>
        <dbReference type="PROSITE" id="PS51194"/>
    </source>
</evidence>
<dbReference type="EMBL" id="BRYA01000287">
    <property type="protein sequence ID" value="GMI46205.1"/>
    <property type="molecule type" value="Genomic_DNA"/>
</dbReference>
<evidence type="ECO:0000313" key="13">
    <source>
        <dbReference type="Proteomes" id="UP001165065"/>
    </source>
</evidence>
<dbReference type="InterPro" id="IPR014001">
    <property type="entry name" value="Helicase_ATP-bd"/>
</dbReference>
<evidence type="ECO:0000256" key="8">
    <source>
        <dbReference type="ARBA" id="ARBA00023242"/>
    </source>
</evidence>
<dbReference type="SMART" id="SM01314">
    <property type="entry name" value="SnAC"/>
    <property type="match status" value="1"/>
</dbReference>
<dbReference type="PROSITE" id="PS51194">
    <property type="entry name" value="HELICASE_CTER"/>
    <property type="match status" value="1"/>
</dbReference>
<feature type="region of interest" description="Disordered" evidence="9">
    <location>
        <begin position="213"/>
        <end position="232"/>
    </location>
</feature>
<dbReference type="InterPro" id="IPR038718">
    <property type="entry name" value="SNF2-like_sf"/>
</dbReference>
<dbReference type="Proteomes" id="UP001165065">
    <property type="component" value="Unassembled WGS sequence"/>
</dbReference>
<keyword evidence="8" id="KW-0539">Nucleus</keyword>
<feature type="region of interest" description="Disordered" evidence="9">
    <location>
        <begin position="1"/>
        <end position="35"/>
    </location>
</feature>
<evidence type="ECO:0000256" key="6">
    <source>
        <dbReference type="ARBA" id="ARBA00022840"/>
    </source>
</evidence>
<organism evidence="12 13">
    <name type="scientific">Triparma columacea</name>
    <dbReference type="NCBI Taxonomy" id="722753"/>
    <lineage>
        <taxon>Eukaryota</taxon>
        <taxon>Sar</taxon>
        <taxon>Stramenopiles</taxon>
        <taxon>Ochrophyta</taxon>
        <taxon>Bolidophyceae</taxon>
        <taxon>Parmales</taxon>
        <taxon>Triparmaceae</taxon>
        <taxon>Triparma</taxon>
    </lineage>
</organism>
<dbReference type="PANTHER" id="PTHR10799">
    <property type="entry name" value="SNF2/RAD54 HELICASE FAMILY"/>
    <property type="match status" value="1"/>
</dbReference>
<reference evidence="13" key="1">
    <citation type="journal article" date="2023" name="Commun. Biol.">
        <title>Genome analysis of Parmales, the sister group of diatoms, reveals the evolutionary specialization of diatoms from phago-mixotrophs to photoautotrophs.</title>
        <authorList>
            <person name="Ban H."/>
            <person name="Sato S."/>
            <person name="Yoshikawa S."/>
            <person name="Yamada K."/>
            <person name="Nakamura Y."/>
            <person name="Ichinomiya M."/>
            <person name="Sato N."/>
            <person name="Blanc-Mathieu R."/>
            <person name="Endo H."/>
            <person name="Kuwata A."/>
            <person name="Ogata H."/>
        </authorList>
    </citation>
    <scope>NUCLEOTIDE SEQUENCE [LARGE SCALE GENOMIC DNA]</scope>
</reference>
<evidence type="ECO:0000259" key="10">
    <source>
        <dbReference type="PROSITE" id="PS51192"/>
    </source>
</evidence>
<dbReference type="Gene3D" id="3.40.50.10810">
    <property type="entry name" value="Tandem AAA-ATPase domain"/>
    <property type="match status" value="1"/>
</dbReference>
<dbReference type="GO" id="GO:0016787">
    <property type="term" value="F:hydrolase activity"/>
    <property type="evidence" value="ECO:0007669"/>
    <property type="project" value="UniProtKB-KW"/>
</dbReference>
<dbReference type="OrthoDB" id="448448at2759"/>
<feature type="compositionally biased region" description="Pro residues" evidence="9">
    <location>
        <begin position="22"/>
        <end position="34"/>
    </location>
</feature>
<dbReference type="PROSITE" id="PS51192">
    <property type="entry name" value="HELICASE_ATP_BIND_1"/>
    <property type="match status" value="1"/>
</dbReference>
<dbReference type="InterPro" id="IPR049730">
    <property type="entry name" value="SNF2/RAD54-like_C"/>
</dbReference>
<dbReference type="GO" id="GO:0004386">
    <property type="term" value="F:helicase activity"/>
    <property type="evidence" value="ECO:0007669"/>
    <property type="project" value="UniProtKB-KW"/>
</dbReference>
<feature type="domain" description="Helicase ATP-binding" evidence="10">
    <location>
        <begin position="271"/>
        <end position="437"/>
    </location>
</feature>
<dbReference type="InterPro" id="IPR000330">
    <property type="entry name" value="SNF2_N"/>
</dbReference>
<dbReference type="CDD" id="cd18793">
    <property type="entry name" value="SF2_C_SNF"/>
    <property type="match status" value="1"/>
</dbReference>